<dbReference type="Gene3D" id="1.10.10.10">
    <property type="entry name" value="Winged helix-like DNA-binding domain superfamily/Winged helix DNA-binding domain"/>
    <property type="match status" value="1"/>
</dbReference>
<protein>
    <recommendedName>
        <fullName evidence="1">LexA repressor DNA-binding domain-containing protein</fullName>
    </recommendedName>
</protein>
<feature type="domain" description="LexA repressor DNA-binding" evidence="1">
    <location>
        <begin position="6"/>
        <end position="69"/>
    </location>
</feature>
<dbReference type="InterPro" id="IPR036390">
    <property type="entry name" value="WH_DNA-bd_sf"/>
</dbReference>
<evidence type="ECO:0000313" key="3">
    <source>
        <dbReference type="Proteomes" id="UP001596378"/>
    </source>
</evidence>
<proteinExistence type="predicted"/>
<evidence type="ECO:0000313" key="2">
    <source>
        <dbReference type="EMBL" id="MFC7152467.1"/>
    </source>
</evidence>
<dbReference type="Pfam" id="PF01726">
    <property type="entry name" value="LexA_DNA_bind"/>
    <property type="match status" value="1"/>
</dbReference>
<dbReference type="Proteomes" id="UP001596378">
    <property type="component" value="Unassembled WGS sequence"/>
</dbReference>
<keyword evidence="3" id="KW-1185">Reference proteome</keyword>
<reference evidence="3" key="1">
    <citation type="journal article" date="2019" name="Int. J. Syst. Evol. Microbiol.">
        <title>The Global Catalogue of Microorganisms (GCM) 10K type strain sequencing project: providing services to taxonomists for standard genome sequencing and annotation.</title>
        <authorList>
            <consortium name="The Broad Institute Genomics Platform"/>
            <consortium name="The Broad Institute Genome Sequencing Center for Infectious Disease"/>
            <person name="Wu L."/>
            <person name="Ma J."/>
        </authorList>
    </citation>
    <scope>NUCLEOTIDE SEQUENCE [LARGE SCALE GENOMIC DNA]</scope>
    <source>
        <strain evidence="3">KCTC 12907</strain>
    </source>
</reference>
<evidence type="ECO:0000259" key="1">
    <source>
        <dbReference type="Pfam" id="PF01726"/>
    </source>
</evidence>
<name>A0ABW2FH13_9BACL</name>
<dbReference type="InterPro" id="IPR006199">
    <property type="entry name" value="LexA_DNA-bd_dom"/>
</dbReference>
<accession>A0ABW2FH13</accession>
<dbReference type="RefSeq" id="WP_344309611.1">
    <property type="nucleotide sequence ID" value="NZ_JBHMDN010000002.1"/>
</dbReference>
<sequence length="138" mass="15600">MSKASQALTRVEAQALEIIKLFINENGYAPSIRELADAMNYNSSSTAFNVVERLRKKGAIATGRNGPRTIRVLRENGDERIDKIVEQCGQIGEYDDEEFTPPQFLDDLEGDAEGEFWEWISTLLQASARKSINLYLDR</sequence>
<dbReference type="EMBL" id="JBHTAI010000023">
    <property type="protein sequence ID" value="MFC7152467.1"/>
    <property type="molecule type" value="Genomic_DNA"/>
</dbReference>
<dbReference type="InterPro" id="IPR036388">
    <property type="entry name" value="WH-like_DNA-bd_sf"/>
</dbReference>
<organism evidence="2 3">
    <name type="scientific">Cohnella cellulosilytica</name>
    <dbReference type="NCBI Taxonomy" id="986710"/>
    <lineage>
        <taxon>Bacteria</taxon>
        <taxon>Bacillati</taxon>
        <taxon>Bacillota</taxon>
        <taxon>Bacilli</taxon>
        <taxon>Bacillales</taxon>
        <taxon>Paenibacillaceae</taxon>
        <taxon>Cohnella</taxon>
    </lineage>
</organism>
<gene>
    <name evidence="2" type="ORF">ACFQMJ_28360</name>
</gene>
<comment type="caution">
    <text evidence="2">The sequence shown here is derived from an EMBL/GenBank/DDBJ whole genome shotgun (WGS) entry which is preliminary data.</text>
</comment>
<dbReference type="SUPFAM" id="SSF46785">
    <property type="entry name" value="Winged helix' DNA-binding domain"/>
    <property type="match status" value="1"/>
</dbReference>